<accession>A0ACB9P4U0</accession>
<reference evidence="1 2" key="1">
    <citation type="journal article" date="2022" name="DNA Res.">
        <title>Chromosomal-level genome assembly of the orchid tree Bauhinia variegata (Leguminosae; Cercidoideae) supports the allotetraploid origin hypothesis of Bauhinia.</title>
        <authorList>
            <person name="Zhong Y."/>
            <person name="Chen Y."/>
            <person name="Zheng D."/>
            <person name="Pang J."/>
            <person name="Liu Y."/>
            <person name="Luo S."/>
            <person name="Meng S."/>
            <person name="Qian L."/>
            <person name="Wei D."/>
            <person name="Dai S."/>
            <person name="Zhou R."/>
        </authorList>
    </citation>
    <scope>NUCLEOTIDE SEQUENCE [LARGE SCALE GENOMIC DNA]</scope>
    <source>
        <strain evidence="1">BV-YZ2020</strain>
    </source>
</reference>
<dbReference type="Proteomes" id="UP000828941">
    <property type="component" value="Chromosome 5"/>
</dbReference>
<organism evidence="1 2">
    <name type="scientific">Bauhinia variegata</name>
    <name type="common">Purple orchid tree</name>
    <name type="synonym">Phanera variegata</name>
    <dbReference type="NCBI Taxonomy" id="167791"/>
    <lineage>
        <taxon>Eukaryota</taxon>
        <taxon>Viridiplantae</taxon>
        <taxon>Streptophyta</taxon>
        <taxon>Embryophyta</taxon>
        <taxon>Tracheophyta</taxon>
        <taxon>Spermatophyta</taxon>
        <taxon>Magnoliopsida</taxon>
        <taxon>eudicotyledons</taxon>
        <taxon>Gunneridae</taxon>
        <taxon>Pentapetalae</taxon>
        <taxon>rosids</taxon>
        <taxon>fabids</taxon>
        <taxon>Fabales</taxon>
        <taxon>Fabaceae</taxon>
        <taxon>Cercidoideae</taxon>
        <taxon>Cercideae</taxon>
        <taxon>Bauhiniinae</taxon>
        <taxon>Bauhinia</taxon>
    </lineage>
</organism>
<keyword evidence="2" id="KW-1185">Reference proteome</keyword>
<protein>
    <submittedName>
        <fullName evidence="1">Uncharacterized protein</fullName>
    </submittedName>
</protein>
<name>A0ACB9P4U0_BAUVA</name>
<evidence type="ECO:0000313" key="1">
    <source>
        <dbReference type="EMBL" id="KAI4343518.1"/>
    </source>
</evidence>
<comment type="caution">
    <text evidence="1">The sequence shown here is derived from an EMBL/GenBank/DDBJ whole genome shotgun (WGS) entry which is preliminary data.</text>
</comment>
<evidence type="ECO:0000313" key="2">
    <source>
        <dbReference type="Proteomes" id="UP000828941"/>
    </source>
</evidence>
<proteinExistence type="predicted"/>
<dbReference type="EMBL" id="CM039430">
    <property type="protein sequence ID" value="KAI4343518.1"/>
    <property type="molecule type" value="Genomic_DNA"/>
</dbReference>
<gene>
    <name evidence="1" type="ORF">L6164_010857</name>
</gene>
<sequence length="287" mass="32044">MASSSHSHQNLKNSSDDNNSNKEGKALKNGQDEEQKDWLELGLGLGIGISGKKVTASHGSNPVSDSPSTTSFLKIPSKHHQIEIGLGLGLEKIPALGLNDNEGLRDVMGMEALPPPRDYDRHSLFGSELDHSNYYHNNNNDCGMELWPSCQMGSQEWHMPTPGDSHHYCTRIRSPHESGLWFTLRPSTNRTGEALPQIPKAYIRVKDENMTIFLVKKYLVTKLGLSDEAEIDISCMGQSLSQMQTLKQVRDTIWLPRLVQSVNTTTMSLGDANHLMSLLYQKRCIFN</sequence>